<dbReference type="Proteomes" id="UP000184603">
    <property type="component" value="Unassembled WGS sequence"/>
</dbReference>
<dbReference type="AlphaFoldDB" id="A0A1M7Y4H4"/>
<protein>
    <submittedName>
        <fullName evidence="3">AAA-like domain-containing protein</fullName>
    </submittedName>
</protein>
<feature type="coiled-coil region" evidence="1">
    <location>
        <begin position="724"/>
        <end position="758"/>
    </location>
</feature>
<gene>
    <name evidence="3" type="ORF">SAMN02745220_01787</name>
</gene>
<dbReference type="InterPro" id="IPR002789">
    <property type="entry name" value="HerA_central"/>
</dbReference>
<organism evidence="3 4">
    <name type="scientific">Desulfopila aestuarii DSM 18488</name>
    <dbReference type="NCBI Taxonomy" id="1121416"/>
    <lineage>
        <taxon>Bacteria</taxon>
        <taxon>Pseudomonadati</taxon>
        <taxon>Thermodesulfobacteriota</taxon>
        <taxon>Desulfobulbia</taxon>
        <taxon>Desulfobulbales</taxon>
        <taxon>Desulfocapsaceae</taxon>
        <taxon>Desulfopila</taxon>
    </lineage>
</organism>
<dbReference type="SUPFAM" id="SSF52540">
    <property type="entry name" value="P-loop containing nucleoside triphosphate hydrolases"/>
    <property type="match status" value="1"/>
</dbReference>
<evidence type="ECO:0000313" key="3">
    <source>
        <dbReference type="EMBL" id="SHO47215.1"/>
    </source>
</evidence>
<accession>A0A1M7Y4H4</accession>
<keyword evidence="4" id="KW-1185">Reference proteome</keyword>
<proteinExistence type="predicted"/>
<dbReference type="InterPro" id="IPR051162">
    <property type="entry name" value="T4SS_component"/>
</dbReference>
<evidence type="ECO:0000259" key="2">
    <source>
        <dbReference type="Pfam" id="PF01935"/>
    </source>
</evidence>
<dbReference type="Gene3D" id="3.40.50.300">
    <property type="entry name" value="P-loop containing nucleotide triphosphate hydrolases"/>
    <property type="match status" value="2"/>
</dbReference>
<dbReference type="RefSeq" id="WP_073613106.1">
    <property type="nucleotide sequence ID" value="NZ_FRFE01000007.1"/>
</dbReference>
<dbReference type="EMBL" id="FRFE01000007">
    <property type="protein sequence ID" value="SHO47215.1"/>
    <property type="molecule type" value="Genomic_DNA"/>
</dbReference>
<dbReference type="InterPro" id="IPR027417">
    <property type="entry name" value="P-loop_NTPase"/>
</dbReference>
<sequence>MENYAYEKLGLFYLGRELDAAHLAPSPAPLLYKSNNLTTHAAIIGMTGSGKTGLGIALIEEAIMDNIPSIIIDPKGDMGNLLLTFPGLRPDDFQPWIDPKEAARKGLGVEEYAAKTATTWREGLSAWDQGGERIGELKARTEMTIYTPGSTAGVPVSVLGNIAAPTTEVLDDLDTLNSLINSTVTSLLTLIGVQSEPLQSKEHILLSSILLHFWRKGEDLQMEQLIGTIVSPPFDKVGVFPLDTFYPQSERMGLAMSFNNILASPTFSAWLTGEPLDIQRLLYTEEGKPRSAIFSIAHLSESERMFFVTMLLGRFIDWMRRQSGTSSLKALLYMDEIFGYFPPIANPPSKKPMLLLLKQARAYGCGVVLATQNPVDLDYKGLANIGSWFIGRLQTSQDQERVAEGIAGGSGGTLAIGEVKSLLSGMKGRQFLLRSAHLDAPVLFETRWVMSYLRGPIAASDIRMLMAGSANVTTTVSQPATDGLAESAVPGEYGSRPVLSPDISQYYAMQNVVSDKVVFEPWLFATGKVRFVNTTKNIDEVRQVGRRIYLSQELRRFDWLEAEETLIKLADCGQSAPEGSQYYPLPAAISGARNLQTFDKGFRDYLYHNERLELQRVAALKLESRPGESVGDFRVRLQDVLREKKAAAVEKLQKSYGIKQQRLEDQLQKAMYRLEKEQLDVKTKTVDTVLSFGVAVVGALFGRKAISTTSISRTASGMRSAGRVVKEKADVQRAKEQMAELQQALKEFSSEIEQQAMAIGEDFAIERYEMEPVMVKPKKSDIYDVEVAILWEQGNMS</sequence>
<dbReference type="OrthoDB" id="9758751at2"/>
<dbReference type="Pfam" id="PF01935">
    <property type="entry name" value="DUF87"/>
    <property type="match status" value="1"/>
</dbReference>
<evidence type="ECO:0000256" key="1">
    <source>
        <dbReference type="SAM" id="Coils"/>
    </source>
</evidence>
<evidence type="ECO:0000313" key="4">
    <source>
        <dbReference type="Proteomes" id="UP000184603"/>
    </source>
</evidence>
<name>A0A1M7Y4H4_9BACT</name>
<keyword evidence="1" id="KW-0175">Coiled coil</keyword>
<feature type="domain" description="Helicase HerA central" evidence="2">
    <location>
        <begin position="34"/>
        <end position="82"/>
    </location>
</feature>
<dbReference type="PANTHER" id="PTHR30121:SF6">
    <property type="entry name" value="SLR6007 PROTEIN"/>
    <property type="match status" value="1"/>
</dbReference>
<dbReference type="PANTHER" id="PTHR30121">
    <property type="entry name" value="UNCHARACTERIZED PROTEIN YJGR-RELATED"/>
    <property type="match status" value="1"/>
</dbReference>
<reference evidence="3 4" key="1">
    <citation type="submission" date="2016-12" db="EMBL/GenBank/DDBJ databases">
        <authorList>
            <person name="Song W.-J."/>
            <person name="Kurnit D.M."/>
        </authorList>
    </citation>
    <scope>NUCLEOTIDE SEQUENCE [LARGE SCALE GENOMIC DNA]</scope>
    <source>
        <strain evidence="3 4">DSM 18488</strain>
    </source>
</reference>
<dbReference type="STRING" id="1121416.SAMN02745220_01787"/>